<name>A0A0D7W845_9FLAO</name>
<dbReference type="OrthoDB" id="9804482at2"/>
<keyword evidence="5" id="KW-0482">Metalloprotease</keyword>
<dbReference type="InterPro" id="IPR001405">
    <property type="entry name" value="UPF0758"/>
</dbReference>
<dbReference type="CDD" id="cd08071">
    <property type="entry name" value="MPN_DUF2466"/>
    <property type="match status" value="1"/>
</dbReference>
<evidence type="ECO:0000256" key="5">
    <source>
        <dbReference type="ARBA" id="ARBA00023049"/>
    </source>
</evidence>
<dbReference type="InterPro" id="IPR020891">
    <property type="entry name" value="UPF0758_CS"/>
</dbReference>
<keyword evidence="1" id="KW-0645">Protease</keyword>
<feature type="domain" description="MPN" evidence="6">
    <location>
        <begin position="19"/>
        <end position="144"/>
    </location>
</feature>
<dbReference type="SUPFAM" id="SSF102712">
    <property type="entry name" value="JAB1/MPN domain"/>
    <property type="match status" value="1"/>
</dbReference>
<dbReference type="EMBL" id="JTDV01000002">
    <property type="protein sequence ID" value="KJD33982.1"/>
    <property type="molecule type" value="Genomic_DNA"/>
</dbReference>
<dbReference type="Pfam" id="PF04002">
    <property type="entry name" value="RadC"/>
    <property type="match status" value="1"/>
</dbReference>
<dbReference type="InterPro" id="IPR037518">
    <property type="entry name" value="MPN"/>
</dbReference>
<organism evidence="7 8">
    <name type="scientific">Neotamlana nanhaiensis</name>
    <dbReference type="NCBI Taxonomy" id="1382798"/>
    <lineage>
        <taxon>Bacteria</taxon>
        <taxon>Pseudomonadati</taxon>
        <taxon>Bacteroidota</taxon>
        <taxon>Flavobacteriia</taxon>
        <taxon>Flavobacteriales</taxon>
        <taxon>Flavobacteriaceae</taxon>
        <taxon>Neotamlana</taxon>
    </lineage>
</organism>
<gene>
    <name evidence="7" type="ORF">PK35_04395</name>
</gene>
<protein>
    <submittedName>
        <fullName evidence="7">DNA repair protein</fullName>
    </submittedName>
</protein>
<evidence type="ECO:0000259" key="6">
    <source>
        <dbReference type="PROSITE" id="PS50249"/>
    </source>
</evidence>
<dbReference type="Gene3D" id="3.40.140.10">
    <property type="entry name" value="Cytidine Deaminase, domain 2"/>
    <property type="match status" value="1"/>
</dbReference>
<dbReference type="AlphaFoldDB" id="A0A0D7W845"/>
<evidence type="ECO:0000313" key="7">
    <source>
        <dbReference type="EMBL" id="KJD33982.1"/>
    </source>
</evidence>
<dbReference type="GO" id="GO:0046872">
    <property type="term" value="F:metal ion binding"/>
    <property type="evidence" value="ECO:0007669"/>
    <property type="project" value="UniProtKB-KW"/>
</dbReference>
<evidence type="ECO:0000313" key="8">
    <source>
        <dbReference type="Proteomes" id="UP000032361"/>
    </source>
</evidence>
<proteinExistence type="predicted"/>
<keyword evidence="4" id="KW-0862">Zinc</keyword>
<dbReference type="STRING" id="1382798.PK35_04395"/>
<evidence type="ECO:0000256" key="3">
    <source>
        <dbReference type="ARBA" id="ARBA00022801"/>
    </source>
</evidence>
<keyword evidence="3" id="KW-0378">Hydrolase</keyword>
<dbReference type="PATRIC" id="fig|1382798.3.peg.2055"/>
<sequence>MEISEIKVSYSNSGASKVKITNSKTAYDLVLSHWNLELIEYQEEVKLLLLNRDNTVLGIHKLSKGGTSGCTVDIKMILAIALKCNVHGIILIHNHPSGNLKPSEADKSLTSKIKEACKIVDINMLDHLIISKEGYYSFIDENNLL</sequence>
<dbReference type="PANTHER" id="PTHR30471">
    <property type="entry name" value="DNA REPAIR PROTEIN RADC"/>
    <property type="match status" value="1"/>
</dbReference>
<comment type="caution">
    <text evidence="7">The sequence shown here is derived from an EMBL/GenBank/DDBJ whole genome shotgun (WGS) entry which is preliminary data.</text>
</comment>
<dbReference type="PROSITE" id="PS01302">
    <property type="entry name" value="UPF0758"/>
    <property type="match status" value="1"/>
</dbReference>
<dbReference type="PANTHER" id="PTHR30471:SF3">
    <property type="entry name" value="UPF0758 PROTEIN YEES-RELATED"/>
    <property type="match status" value="1"/>
</dbReference>
<keyword evidence="2" id="KW-0479">Metal-binding</keyword>
<dbReference type="GO" id="GO:0006508">
    <property type="term" value="P:proteolysis"/>
    <property type="evidence" value="ECO:0007669"/>
    <property type="project" value="UniProtKB-KW"/>
</dbReference>
<reference evidence="7 8" key="1">
    <citation type="journal article" date="2015" name="Antonie Van Leeuwenhoek">
        <title>Tamlana nanhaiensis sp. nov., isolated from surface seawater collected from the South China Sea.</title>
        <authorList>
            <person name="Liu X."/>
            <person name="Lai Q."/>
            <person name="Du Y."/>
            <person name="Li G."/>
            <person name="Sun F."/>
            <person name="Shao Z."/>
        </authorList>
    </citation>
    <scope>NUCLEOTIDE SEQUENCE [LARGE SCALE GENOMIC DNA]</scope>
    <source>
        <strain evidence="7 8">FHC16</strain>
    </source>
</reference>
<evidence type="ECO:0000256" key="2">
    <source>
        <dbReference type="ARBA" id="ARBA00022723"/>
    </source>
</evidence>
<dbReference type="PROSITE" id="PS50249">
    <property type="entry name" value="MPN"/>
    <property type="match status" value="1"/>
</dbReference>
<dbReference type="Proteomes" id="UP000032361">
    <property type="component" value="Unassembled WGS sequence"/>
</dbReference>
<evidence type="ECO:0000256" key="4">
    <source>
        <dbReference type="ARBA" id="ARBA00022833"/>
    </source>
</evidence>
<dbReference type="RefSeq" id="WP_044625473.1">
    <property type="nucleotide sequence ID" value="NZ_JTDV01000002.1"/>
</dbReference>
<accession>A0A0D7W845</accession>
<keyword evidence="8" id="KW-1185">Reference proteome</keyword>
<evidence type="ECO:0000256" key="1">
    <source>
        <dbReference type="ARBA" id="ARBA00022670"/>
    </source>
</evidence>
<dbReference type="GO" id="GO:0008237">
    <property type="term" value="F:metallopeptidase activity"/>
    <property type="evidence" value="ECO:0007669"/>
    <property type="project" value="UniProtKB-KW"/>
</dbReference>
<dbReference type="InterPro" id="IPR025657">
    <property type="entry name" value="RadC_JAB"/>
</dbReference>